<dbReference type="InterPro" id="IPR054722">
    <property type="entry name" value="PolX-like_BBD"/>
</dbReference>
<organism evidence="2 3">
    <name type="scientific">Trametes coccinea (strain BRFM310)</name>
    <name type="common">Pycnoporus coccineus</name>
    <dbReference type="NCBI Taxonomy" id="1353009"/>
    <lineage>
        <taxon>Eukaryota</taxon>
        <taxon>Fungi</taxon>
        <taxon>Dikarya</taxon>
        <taxon>Basidiomycota</taxon>
        <taxon>Agaricomycotina</taxon>
        <taxon>Agaricomycetes</taxon>
        <taxon>Polyporales</taxon>
        <taxon>Polyporaceae</taxon>
        <taxon>Trametes</taxon>
    </lineage>
</organism>
<protein>
    <recommendedName>
        <fullName evidence="1">Retrovirus-related Pol polyprotein from transposon TNT 1-94-like beta-barrel domain-containing protein</fullName>
    </recommendedName>
</protein>
<dbReference type="OrthoDB" id="3251181at2759"/>
<dbReference type="Proteomes" id="UP000193067">
    <property type="component" value="Unassembled WGS sequence"/>
</dbReference>
<dbReference type="AlphaFoldDB" id="A0A1Y2I5W7"/>
<feature type="domain" description="Retrovirus-related Pol polyprotein from transposon TNT 1-94-like beta-barrel" evidence="1">
    <location>
        <begin position="2"/>
        <end position="47"/>
    </location>
</feature>
<dbReference type="EMBL" id="KZ084177">
    <property type="protein sequence ID" value="OSC96526.1"/>
    <property type="molecule type" value="Genomic_DNA"/>
</dbReference>
<proteinExistence type="predicted"/>
<accession>A0A1Y2I5W7</accession>
<feature type="non-terminal residue" evidence="2">
    <location>
        <position position="1"/>
    </location>
</feature>
<dbReference type="Pfam" id="PF22936">
    <property type="entry name" value="Pol_BBD"/>
    <property type="match status" value="1"/>
</dbReference>
<dbReference type="STRING" id="1353009.A0A1Y2I5W7"/>
<name>A0A1Y2I5W7_TRAC3</name>
<sequence length="50" mass="5650">LFDSGATRHMSCYREKLVDFVEIEPRAIHAADNHVFKAIGKGDMYVSLPN</sequence>
<feature type="non-terminal residue" evidence="2">
    <location>
        <position position="50"/>
    </location>
</feature>
<evidence type="ECO:0000313" key="3">
    <source>
        <dbReference type="Proteomes" id="UP000193067"/>
    </source>
</evidence>
<keyword evidence="3" id="KW-1185">Reference proteome</keyword>
<evidence type="ECO:0000313" key="2">
    <source>
        <dbReference type="EMBL" id="OSC96526.1"/>
    </source>
</evidence>
<evidence type="ECO:0000259" key="1">
    <source>
        <dbReference type="Pfam" id="PF22936"/>
    </source>
</evidence>
<reference evidence="2 3" key="1">
    <citation type="journal article" date="2015" name="Biotechnol. Biofuels">
        <title>Enhanced degradation of softwood versus hardwood by the white-rot fungus Pycnoporus coccineus.</title>
        <authorList>
            <person name="Couturier M."/>
            <person name="Navarro D."/>
            <person name="Chevret D."/>
            <person name="Henrissat B."/>
            <person name="Piumi F."/>
            <person name="Ruiz-Duenas F.J."/>
            <person name="Martinez A.T."/>
            <person name="Grigoriev I.V."/>
            <person name="Riley R."/>
            <person name="Lipzen A."/>
            <person name="Berrin J.G."/>
            <person name="Master E.R."/>
            <person name="Rosso M.N."/>
        </authorList>
    </citation>
    <scope>NUCLEOTIDE SEQUENCE [LARGE SCALE GENOMIC DNA]</scope>
    <source>
        <strain evidence="2 3">BRFM310</strain>
    </source>
</reference>
<gene>
    <name evidence="2" type="ORF">PYCCODRAFT_1350561</name>
</gene>